<feature type="binding site" evidence="7">
    <location>
        <position position="130"/>
    </location>
    <ligand>
        <name>[2Fe-2S] cluster</name>
        <dbReference type="ChEBI" id="CHEBI:190135"/>
    </ligand>
</feature>
<feature type="binding site" evidence="7">
    <location>
        <position position="88"/>
    </location>
    <ligand>
        <name>[2Fe-2S] cluster</name>
        <dbReference type="ChEBI" id="CHEBI:190135"/>
    </ligand>
</feature>
<feature type="binding site" evidence="7">
    <location>
        <position position="134"/>
    </location>
    <ligand>
        <name>[2Fe-2S] cluster</name>
        <dbReference type="ChEBI" id="CHEBI:190135"/>
    </ligand>
</feature>
<dbReference type="KEGG" id="ppd:Ppro_1488"/>
<comment type="cofactor">
    <cofactor evidence="6">
        <name>[2Fe-2S] cluster</name>
        <dbReference type="ChEBI" id="CHEBI:190135"/>
    </cofactor>
</comment>
<keyword evidence="5 7" id="KW-0411">Iron-sulfur</keyword>
<dbReference type="CDD" id="cd03064">
    <property type="entry name" value="TRX_Fd_NuoE"/>
    <property type="match status" value="1"/>
</dbReference>
<dbReference type="PROSITE" id="PS01099">
    <property type="entry name" value="COMPLEX1_24K"/>
    <property type="match status" value="1"/>
</dbReference>
<dbReference type="EMBL" id="CP000482">
    <property type="protein sequence ID" value="ABK99104.1"/>
    <property type="molecule type" value="Genomic_DNA"/>
</dbReference>
<dbReference type="PANTHER" id="PTHR43342:SF1">
    <property type="entry name" value="BIFURCATING [FEFE] HYDROGENASE GAMMA SUBUNIT"/>
    <property type="match status" value="1"/>
</dbReference>
<organism evidence="8 9">
    <name type="scientific">Pelobacter propionicus (strain DSM 2379 / NBRC 103807 / OttBd1)</name>
    <dbReference type="NCBI Taxonomy" id="338966"/>
    <lineage>
        <taxon>Bacteria</taxon>
        <taxon>Pseudomonadati</taxon>
        <taxon>Thermodesulfobacteriota</taxon>
        <taxon>Desulfuromonadia</taxon>
        <taxon>Desulfuromonadales</taxon>
        <taxon>Desulfuromonadaceae</taxon>
        <taxon>Pelobacter</taxon>
    </lineage>
</organism>
<comment type="similarity">
    <text evidence="1">Belongs to the complex I 24 kDa subunit family.</text>
</comment>
<name>A1AP34_PELPD</name>
<evidence type="ECO:0000313" key="9">
    <source>
        <dbReference type="Proteomes" id="UP000006732"/>
    </source>
</evidence>
<keyword evidence="2 7" id="KW-0001">2Fe-2S</keyword>
<dbReference type="GO" id="GO:0016491">
    <property type="term" value="F:oxidoreductase activity"/>
    <property type="evidence" value="ECO:0007669"/>
    <property type="project" value="InterPro"/>
</dbReference>
<dbReference type="PANTHER" id="PTHR43342">
    <property type="entry name" value="NADH-QUINONE OXIDOREDUCTASE, E SUBUNIT"/>
    <property type="match status" value="1"/>
</dbReference>
<dbReference type="InterPro" id="IPR028431">
    <property type="entry name" value="NADP_DH_HndA-like"/>
</dbReference>
<dbReference type="OrthoDB" id="9807941at2"/>
<keyword evidence="9" id="KW-1185">Reference proteome</keyword>
<evidence type="ECO:0000256" key="7">
    <source>
        <dbReference type="PIRSR" id="PIRSR000216-1"/>
    </source>
</evidence>
<dbReference type="PIRSF" id="PIRSF000216">
    <property type="entry name" value="NADH_DH_24kDa"/>
    <property type="match status" value="1"/>
</dbReference>
<dbReference type="InterPro" id="IPR041921">
    <property type="entry name" value="NuoE_N"/>
</dbReference>
<dbReference type="Gene3D" id="1.10.10.1590">
    <property type="entry name" value="NADH-quinone oxidoreductase subunit E"/>
    <property type="match status" value="1"/>
</dbReference>
<dbReference type="InterPro" id="IPR036249">
    <property type="entry name" value="Thioredoxin-like_sf"/>
</dbReference>
<dbReference type="RefSeq" id="WP_011735397.1">
    <property type="nucleotide sequence ID" value="NC_008609.1"/>
</dbReference>
<dbReference type="Proteomes" id="UP000006732">
    <property type="component" value="Chromosome"/>
</dbReference>
<keyword evidence="4 7" id="KW-0408">Iron</keyword>
<evidence type="ECO:0000256" key="2">
    <source>
        <dbReference type="ARBA" id="ARBA00022714"/>
    </source>
</evidence>
<sequence>MSPCTEHVAATTRKFPEVDLILEKYDHQPARLTLILQAIQDEYRYLPMEVLSHVIEELDIPATKVFGVVSFYAHFTLEPRGKYVIRLCDGTACHAKRSIPILEALYAKLGLSSKKVTTPDMLFTVETVTCLGACGLAPVMLINEEVYGRVTPASAVALIDEIIAKEANA</sequence>
<dbReference type="InterPro" id="IPR002023">
    <property type="entry name" value="NuoE-like"/>
</dbReference>
<dbReference type="SUPFAM" id="SSF52833">
    <property type="entry name" value="Thioredoxin-like"/>
    <property type="match status" value="1"/>
</dbReference>
<dbReference type="GO" id="GO:0046872">
    <property type="term" value="F:metal ion binding"/>
    <property type="evidence" value="ECO:0007669"/>
    <property type="project" value="UniProtKB-KW"/>
</dbReference>
<evidence type="ECO:0000256" key="5">
    <source>
        <dbReference type="ARBA" id="ARBA00023014"/>
    </source>
</evidence>
<evidence type="ECO:0000256" key="1">
    <source>
        <dbReference type="ARBA" id="ARBA00010643"/>
    </source>
</evidence>
<gene>
    <name evidence="8" type="ordered locus">Ppro_1488</name>
</gene>
<dbReference type="HOGENOM" id="CLU_054362_2_1_7"/>
<feature type="binding site" evidence="7">
    <location>
        <position position="93"/>
    </location>
    <ligand>
        <name>[2Fe-2S] cluster</name>
        <dbReference type="ChEBI" id="CHEBI:190135"/>
    </ligand>
</feature>
<reference evidence="8 9" key="1">
    <citation type="submission" date="2006-10" db="EMBL/GenBank/DDBJ databases">
        <title>Complete sequence of chromosome of Pelobacter propionicus DSM 2379.</title>
        <authorList>
            <consortium name="US DOE Joint Genome Institute"/>
            <person name="Copeland A."/>
            <person name="Lucas S."/>
            <person name="Lapidus A."/>
            <person name="Barry K."/>
            <person name="Detter J.C."/>
            <person name="Glavina del Rio T."/>
            <person name="Hammon N."/>
            <person name="Israni S."/>
            <person name="Dalin E."/>
            <person name="Tice H."/>
            <person name="Pitluck S."/>
            <person name="Saunders E."/>
            <person name="Brettin T."/>
            <person name="Bruce D."/>
            <person name="Han C."/>
            <person name="Tapia R."/>
            <person name="Schmutz J."/>
            <person name="Larimer F."/>
            <person name="Land M."/>
            <person name="Hauser L."/>
            <person name="Kyrpides N."/>
            <person name="Kim E."/>
            <person name="Lovley D."/>
            <person name="Richardson P."/>
        </authorList>
    </citation>
    <scope>NUCLEOTIDE SEQUENCE [LARGE SCALE GENOMIC DNA]</scope>
    <source>
        <strain evidence="9">DSM 2379 / NBRC 103807 / OttBd1</strain>
    </source>
</reference>
<proteinExistence type="inferred from homology"/>
<dbReference type="STRING" id="338966.Ppro_1488"/>
<dbReference type="InterPro" id="IPR042128">
    <property type="entry name" value="NuoE_dom"/>
</dbReference>
<evidence type="ECO:0000313" key="8">
    <source>
        <dbReference type="EMBL" id="ABK99104.1"/>
    </source>
</evidence>
<keyword evidence="3 7" id="KW-0479">Metal-binding</keyword>
<dbReference type="eggNOG" id="COG1905">
    <property type="taxonomic scope" value="Bacteria"/>
</dbReference>
<dbReference type="Gene3D" id="3.40.30.10">
    <property type="entry name" value="Glutaredoxin"/>
    <property type="match status" value="1"/>
</dbReference>
<dbReference type="GO" id="GO:0051537">
    <property type="term" value="F:2 iron, 2 sulfur cluster binding"/>
    <property type="evidence" value="ECO:0007669"/>
    <property type="project" value="UniProtKB-KW"/>
</dbReference>
<evidence type="ECO:0000256" key="4">
    <source>
        <dbReference type="ARBA" id="ARBA00023004"/>
    </source>
</evidence>
<dbReference type="AlphaFoldDB" id="A1AP34"/>
<accession>A1AP34</accession>
<evidence type="ECO:0000256" key="6">
    <source>
        <dbReference type="ARBA" id="ARBA00034078"/>
    </source>
</evidence>
<dbReference type="Pfam" id="PF01257">
    <property type="entry name" value="2Fe-2S_thioredx"/>
    <property type="match status" value="1"/>
</dbReference>
<keyword evidence="8" id="KW-0830">Ubiquinone</keyword>
<comment type="cofactor">
    <cofactor evidence="7">
        <name>[2Fe-2S] cluster</name>
        <dbReference type="ChEBI" id="CHEBI:190135"/>
    </cofactor>
    <text evidence="7">Binds 1 [2Fe-2S] cluster.</text>
</comment>
<protein>
    <submittedName>
        <fullName evidence="8">NADH dehydrogenase (Ubiquinone), 24 kDa subunit</fullName>
    </submittedName>
</protein>
<evidence type="ECO:0000256" key="3">
    <source>
        <dbReference type="ARBA" id="ARBA00022723"/>
    </source>
</evidence>